<dbReference type="GO" id="GO:0005741">
    <property type="term" value="C:mitochondrial outer membrane"/>
    <property type="evidence" value="ECO:0007669"/>
    <property type="project" value="UniProtKB-SubCell"/>
</dbReference>
<keyword evidence="4" id="KW-0007">Acetylation</keyword>
<dbReference type="InterPro" id="IPR024586">
    <property type="entry name" value="DnaJ-like_C11_C"/>
</dbReference>
<organism evidence="13 14">
    <name type="scientific">Phyllostomus discolor</name>
    <name type="common">pale spear-nosed bat</name>
    <dbReference type="NCBI Taxonomy" id="89673"/>
    <lineage>
        <taxon>Eukaryota</taxon>
        <taxon>Metazoa</taxon>
        <taxon>Chordata</taxon>
        <taxon>Craniata</taxon>
        <taxon>Vertebrata</taxon>
        <taxon>Euteleostomi</taxon>
        <taxon>Mammalia</taxon>
        <taxon>Eutheria</taxon>
        <taxon>Laurasiatheria</taxon>
        <taxon>Chiroptera</taxon>
        <taxon>Yangochiroptera</taxon>
        <taxon>Phyllostomidae</taxon>
        <taxon>Phyllostominae</taxon>
        <taxon>Phyllostomus</taxon>
    </lineage>
</organism>
<proteinExistence type="inferred from homology"/>
<keyword evidence="6" id="KW-0496">Mitochondrion</keyword>
<dbReference type="CDD" id="cd06257">
    <property type="entry name" value="DnaJ"/>
    <property type="match status" value="1"/>
</dbReference>
<dbReference type="AlphaFoldDB" id="A0A834E587"/>
<dbReference type="Proteomes" id="UP000664940">
    <property type="component" value="Unassembled WGS sequence"/>
</dbReference>
<dbReference type="Pfam" id="PF00226">
    <property type="entry name" value="DnaJ"/>
    <property type="match status" value="1"/>
</dbReference>
<dbReference type="SUPFAM" id="SSF46565">
    <property type="entry name" value="Chaperone J-domain"/>
    <property type="match status" value="1"/>
</dbReference>
<dbReference type="InterPro" id="IPR001623">
    <property type="entry name" value="DnaJ_domain"/>
</dbReference>
<evidence type="ECO:0000256" key="6">
    <source>
        <dbReference type="ARBA" id="ARBA00023128"/>
    </source>
</evidence>
<dbReference type="FunFam" id="1.10.287.110:FF:000027">
    <property type="entry name" value="DnaJ (Hsp40) homolog, subfamily C, member 11"/>
    <property type="match status" value="1"/>
</dbReference>
<comment type="subcellular location">
    <subcellularLocation>
        <location evidence="1">Mitochondrion outer membrane</location>
        <topology evidence="1">Peripheral membrane protein</topology>
    </subcellularLocation>
</comment>
<keyword evidence="3" id="KW-1000">Mitochondrion outer membrane</keyword>
<dbReference type="PROSITE" id="PS50076">
    <property type="entry name" value="DNAJ_2"/>
    <property type="match status" value="1"/>
</dbReference>
<dbReference type="InterPro" id="IPR055225">
    <property type="entry name" value="DNAJC11-like_beta-barrel"/>
</dbReference>
<dbReference type="SMART" id="SM00271">
    <property type="entry name" value="DnaJ"/>
    <property type="match status" value="1"/>
</dbReference>
<evidence type="ECO:0000256" key="7">
    <source>
        <dbReference type="ARBA" id="ARBA00023136"/>
    </source>
</evidence>
<evidence type="ECO:0000259" key="12">
    <source>
        <dbReference type="PROSITE" id="PS50076"/>
    </source>
</evidence>
<keyword evidence="8" id="KW-0143">Chaperone</keyword>
<dbReference type="PANTHER" id="PTHR44157:SF1">
    <property type="entry name" value="DNAJ HOMOLOG SUBFAMILY C MEMBER 11"/>
    <property type="match status" value="1"/>
</dbReference>
<evidence type="ECO:0000256" key="3">
    <source>
        <dbReference type="ARBA" id="ARBA00022787"/>
    </source>
</evidence>
<comment type="function">
    <text evidence="9">Required for mitochondrial inner membrane organization. Seems to function through its association with the MICOS complex and the mitochondrial outer membrane sorting assembly machinery (SAM) complex.</text>
</comment>
<reference evidence="13 14" key="1">
    <citation type="journal article" date="2020" name="Nature">
        <title>Six reference-quality genomes reveal evolution of bat adaptations.</title>
        <authorList>
            <person name="Jebb D."/>
            <person name="Huang Z."/>
            <person name="Pippel M."/>
            <person name="Hughes G.M."/>
            <person name="Lavrichenko K."/>
            <person name="Devanna P."/>
            <person name="Winkler S."/>
            <person name="Jermiin L.S."/>
            <person name="Skirmuntt E.C."/>
            <person name="Katzourakis A."/>
            <person name="Burkitt-Gray L."/>
            <person name="Ray D.A."/>
            <person name="Sullivan K.A.M."/>
            <person name="Roscito J.G."/>
            <person name="Kirilenko B.M."/>
            <person name="Davalos L.M."/>
            <person name="Corthals A.P."/>
            <person name="Power M.L."/>
            <person name="Jones G."/>
            <person name="Ransome R.D."/>
            <person name="Dechmann D.K.N."/>
            <person name="Locatelli A.G."/>
            <person name="Puechmaille S.J."/>
            <person name="Fedrigo O."/>
            <person name="Jarvis E.D."/>
            <person name="Hiller M."/>
            <person name="Vernes S.C."/>
            <person name="Myers E.W."/>
            <person name="Teeling E.C."/>
        </authorList>
    </citation>
    <scope>NUCLEOTIDE SEQUENCE [LARGE SCALE GENOMIC DNA]</scope>
    <source>
        <strain evidence="13">Bat1K_MPI-CBG_1</strain>
    </source>
</reference>
<keyword evidence="13" id="KW-0346">Stress response</keyword>
<keyword evidence="5" id="KW-0175">Coiled coil</keyword>
<dbReference type="InterPro" id="IPR052243">
    <property type="entry name" value="Mito_inner_membrane_organizer"/>
</dbReference>
<dbReference type="GO" id="GO:0042407">
    <property type="term" value="P:cristae formation"/>
    <property type="evidence" value="ECO:0007669"/>
    <property type="project" value="TreeGrafter"/>
</dbReference>
<sequence>MATALSEEELDNEDYYSLLNVRREASSEELKAAYRRLCMLYHPDKHRDPELKSQAERLFNLVHQAYEVLSDPQTRAIYDIYGKRGLEMEGWEVVERRRTPAEIREEFERLQREREERRLQQRTNPKGTISVGIDATDLFDRYEEEYEDVSGSSFPQIEINKMHISQSIEAPLTATDTAILSGSLSTQNGNGGGSINFALRRVTSAKGWGELEFGAGDLQGPLFGLKLFRNLTPRCFVTTNCALQFSSRGVRPGLTTVLARNLDKNTVGYLQWRWGIQSAMNTSIVRDTKTSHFTVALQLGIPHSFALISYQHKFQDDDQTRVKGSLKAGFFGTVVEYGAERKISRHSVLGAAVSIGVPQGVSLKVKELEKQRESTATDILQKKQEAEAAVRLMQESVRRIIEAEESRMGLIIVNAWYGKFVNDKSKKSEKVKVIDVTVPLQCLVKDSKLILTEASKAGLPGFYDPCVGEEKSLKVLYQFRGVLHQVMAQDGEALRIPKQSHRIDTDG</sequence>
<dbReference type="Pfam" id="PF22774">
    <property type="entry name" value="DNAJC11_beta-barrel"/>
    <property type="match status" value="1"/>
</dbReference>
<accession>A0A834E587</accession>
<evidence type="ECO:0000256" key="9">
    <source>
        <dbReference type="ARBA" id="ARBA00056707"/>
    </source>
</evidence>
<comment type="caution">
    <text evidence="13">The sequence shown here is derived from an EMBL/GenBank/DDBJ whole genome shotgun (WGS) entry which is preliminary data.</text>
</comment>
<dbReference type="PROSITE" id="PS00636">
    <property type="entry name" value="DNAJ_1"/>
    <property type="match status" value="1"/>
</dbReference>
<dbReference type="Gene3D" id="1.10.287.110">
    <property type="entry name" value="DnaJ domain"/>
    <property type="match status" value="1"/>
</dbReference>
<feature type="domain" description="J" evidence="12">
    <location>
        <begin position="14"/>
        <end position="82"/>
    </location>
</feature>
<evidence type="ECO:0000256" key="4">
    <source>
        <dbReference type="ARBA" id="ARBA00022990"/>
    </source>
</evidence>
<dbReference type="EMBL" id="JABVXQ010000005">
    <property type="protein sequence ID" value="KAF6108280.1"/>
    <property type="molecule type" value="Genomic_DNA"/>
</dbReference>
<dbReference type="PRINTS" id="PR00625">
    <property type="entry name" value="JDOMAIN"/>
</dbReference>
<evidence type="ECO:0000256" key="8">
    <source>
        <dbReference type="ARBA" id="ARBA00023186"/>
    </source>
</evidence>
<dbReference type="Pfam" id="PF11875">
    <property type="entry name" value="DnaJ-like_C11_C"/>
    <property type="match status" value="1"/>
</dbReference>
<name>A0A834E587_9CHIR</name>
<evidence type="ECO:0000256" key="1">
    <source>
        <dbReference type="ARBA" id="ARBA00004450"/>
    </source>
</evidence>
<keyword evidence="7" id="KW-0472">Membrane</keyword>
<keyword evidence="2" id="KW-0597">Phosphoprotein</keyword>
<evidence type="ECO:0000256" key="2">
    <source>
        <dbReference type="ARBA" id="ARBA00022553"/>
    </source>
</evidence>
<dbReference type="InterPro" id="IPR018253">
    <property type="entry name" value="DnaJ_domain_CS"/>
</dbReference>
<evidence type="ECO:0000256" key="11">
    <source>
        <dbReference type="ARBA" id="ARBA00074359"/>
    </source>
</evidence>
<evidence type="ECO:0000313" key="13">
    <source>
        <dbReference type="EMBL" id="KAF6108280.1"/>
    </source>
</evidence>
<comment type="similarity">
    <text evidence="10">Belongs to the DNAJC11 family.</text>
</comment>
<dbReference type="PANTHER" id="PTHR44157">
    <property type="entry name" value="DNAJ HOMOLOG SUBFAMILY C MEMBER 11"/>
    <property type="match status" value="1"/>
</dbReference>
<protein>
    <recommendedName>
        <fullName evidence="11">DnaJ homolog subfamily C member 11</fullName>
    </recommendedName>
</protein>
<evidence type="ECO:0000313" key="14">
    <source>
        <dbReference type="Proteomes" id="UP000664940"/>
    </source>
</evidence>
<evidence type="ECO:0000256" key="10">
    <source>
        <dbReference type="ARBA" id="ARBA00061668"/>
    </source>
</evidence>
<dbReference type="InterPro" id="IPR036869">
    <property type="entry name" value="J_dom_sf"/>
</dbReference>
<evidence type="ECO:0000256" key="5">
    <source>
        <dbReference type="ARBA" id="ARBA00023054"/>
    </source>
</evidence>
<gene>
    <name evidence="13" type="ORF">HJG60_003959</name>
</gene>